<name>A0A498IF58_MALDO</name>
<proteinExistence type="predicted"/>
<protein>
    <submittedName>
        <fullName evidence="1">Uncharacterized protein</fullName>
    </submittedName>
</protein>
<dbReference type="AlphaFoldDB" id="A0A498IF58"/>
<evidence type="ECO:0000313" key="1">
    <source>
        <dbReference type="EMBL" id="RXH82208.1"/>
    </source>
</evidence>
<accession>A0A498IF58</accession>
<comment type="caution">
    <text evidence="1">The sequence shown here is derived from an EMBL/GenBank/DDBJ whole genome shotgun (WGS) entry which is preliminary data.</text>
</comment>
<gene>
    <name evidence="1" type="ORF">DVH24_036549</name>
</gene>
<organism evidence="1 2">
    <name type="scientific">Malus domestica</name>
    <name type="common">Apple</name>
    <name type="synonym">Pyrus malus</name>
    <dbReference type="NCBI Taxonomy" id="3750"/>
    <lineage>
        <taxon>Eukaryota</taxon>
        <taxon>Viridiplantae</taxon>
        <taxon>Streptophyta</taxon>
        <taxon>Embryophyta</taxon>
        <taxon>Tracheophyta</taxon>
        <taxon>Spermatophyta</taxon>
        <taxon>Magnoliopsida</taxon>
        <taxon>eudicotyledons</taxon>
        <taxon>Gunneridae</taxon>
        <taxon>Pentapetalae</taxon>
        <taxon>rosids</taxon>
        <taxon>fabids</taxon>
        <taxon>Rosales</taxon>
        <taxon>Rosaceae</taxon>
        <taxon>Amygdaloideae</taxon>
        <taxon>Maleae</taxon>
        <taxon>Malus</taxon>
    </lineage>
</organism>
<dbReference type="EMBL" id="RDQH01000338">
    <property type="protein sequence ID" value="RXH82208.1"/>
    <property type="molecule type" value="Genomic_DNA"/>
</dbReference>
<evidence type="ECO:0000313" key="2">
    <source>
        <dbReference type="Proteomes" id="UP000290289"/>
    </source>
</evidence>
<dbReference type="Proteomes" id="UP000290289">
    <property type="component" value="Chromosome 12"/>
</dbReference>
<reference evidence="1 2" key="1">
    <citation type="submission" date="2018-10" db="EMBL/GenBank/DDBJ databases">
        <title>A high-quality apple genome assembly.</title>
        <authorList>
            <person name="Hu J."/>
        </authorList>
    </citation>
    <scope>NUCLEOTIDE SEQUENCE [LARGE SCALE GENOMIC DNA]</scope>
    <source>
        <strain evidence="2">cv. HFTH1</strain>
        <tissue evidence="1">Young leaf</tissue>
    </source>
</reference>
<keyword evidence="2" id="KW-1185">Reference proteome</keyword>
<sequence>MASAIHFPLALKSGGFPLEASDYSTIFGLPWTSLHFKSISNFYLDWVSVDFRVGMGKDTRVLIFLLPYSFACVLPLRIENSKQRGGRNRAGVPGNDISSIGCWTKPFCSPELVEDNC</sequence>